<dbReference type="WBParaSite" id="TTAC_0000543601-mRNA-1">
    <property type="protein sequence ID" value="TTAC_0000543601-mRNA-1"/>
    <property type="gene ID" value="TTAC_0000543601"/>
</dbReference>
<dbReference type="InterPro" id="IPR000467">
    <property type="entry name" value="G_patch_dom"/>
</dbReference>
<name>A0A0R3WXE6_HYDTA</name>
<evidence type="ECO:0000256" key="1">
    <source>
        <dbReference type="SAM" id="MobiDB-lite"/>
    </source>
</evidence>
<dbReference type="AlphaFoldDB" id="A0A0R3WXE6"/>
<organism evidence="5">
    <name type="scientific">Hydatigena taeniaeformis</name>
    <name type="common">Feline tapeworm</name>
    <name type="synonym">Taenia taeniaeformis</name>
    <dbReference type="NCBI Taxonomy" id="6205"/>
    <lineage>
        <taxon>Eukaryota</taxon>
        <taxon>Metazoa</taxon>
        <taxon>Spiralia</taxon>
        <taxon>Lophotrochozoa</taxon>
        <taxon>Platyhelminthes</taxon>
        <taxon>Cestoda</taxon>
        <taxon>Eucestoda</taxon>
        <taxon>Cyclophyllidea</taxon>
        <taxon>Taeniidae</taxon>
        <taxon>Hydatigera</taxon>
    </lineage>
</organism>
<dbReference type="Pfam" id="PF01585">
    <property type="entry name" value="G-patch"/>
    <property type="match status" value="1"/>
</dbReference>
<feature type="domain" description="G-patch" evidence="2">
    <location>
        <begin position="1"/>
        <end position="36"/>
    </location>
</feature>
<protein>
    <submittedName>
        <fullName evidence="5">Cap-specific mRNA (nucleoside-2'-O-)-methyltransferase 1</fullName>
    </submittedName>
</protein>
<proteinExistence type="predicted"/>
<reference evidence="5" key="1">
    <citation type="submission" date="2017-02" db="UniProtKB">
        <authorList>
            <consortium name="WormBaseParasite"/>
        </authorList>
    </citation>
    <scope>IDENTIFICATION</scope>
</reference>
<gene>
    <name evidence="3" type="ORF">TTAC_LOCUS5423</name>
</gene>
<evidence type="ECO:0000259" key="2">
    <source>
        <dbReference type="PROSITE" id="PS50174"/>
    </source>
</evidence>
<evidence type="ECO:0000313" key="5">
    <source>
        <dbReference type="WBParaSite" id="TTAC_0000543601-mRNA-1"/>
    </source>
</evidence>
<feature type="region of interest" description="Disordered" evidence="1">
    <location>
        <begin position="1"/>
        <end position="32"/>
    </location>
</feature>
<dbReference type="STRING" id="6205.A0A0R3WXE6"/>
<dbReference type="SMART" id="SM00443">
    <property type="entry name" value="G_patch"/>
    <property type="match status" value="1"/>
</dbReference>
<sequence length="172" mass="19213">MGWVEGKGLGAKSQGRLQPVQAKVPKKRQGLGVDSSDTEAVISSLHFRVLEVSEVPTGPHSWSEDAEILVASVDDDRVYRWSRWPSSSDTTELPTLALEALQTALLQPDSSQALGPAIERLETQTRYCSEELLFEMLFYKNSLDKRSRDAITSARIRSNPYENARSGIFMNR</sequence>
<dbReference type="PROSITE" id="PS50174">
    <property type="entry name" value="G_PATCH"/>
    <property type="match status" value="1"/>
</dbReference>
<reference evidence="3 4" key="2">
    <citation type="submission" date="2018-11" db="EMBL/GenBank/DDBJ databases">
        <authorList>
            <consortium name="Pathogen Informatics"/>
        </authorList>
    </citation>
    <scope>NUCLEOTIDE SEQUENCE [LARGE SCALE GENOMIC DNA]</scope>
</reference>
<dbReference type="Gene3D" id="3.40.50.12760">
    <property type="match status" value="1"/>
</dbReference>
<accession>A0A0R3WXE6</accession>
<dbReference type="GO" id="GO:0003676">
    <property type="term" value="F:nucleic acid binding"/>
    <property type="evidence" value="ECO:0007669"/>
    <property type="project" value="InterPro"/>
</dbReference>
<dbReference type="OrthoDB" id="6270871at2759"/>
<dbReference type="Proteomes" id="UP000274429">
    <property type="component" value="Unassembled WGS sequence"/>
</dbReference>
<evidence type="ECO:0000313" key="4">
    <source>
        <dbReference type="Proteomes" id="UP000274429"/>
    </source>
</evidence>
<dbReference type="EMBL" id="UYWX01007446">
    <property type="protein sequence ID" value="VDM26949.1"/>
    <property type="molecule type" value="Genomic_DNA"/>
</dbReference>
<keyword evidence="4" id="KW-1185">Reference proteome</keyword>
<evidence type="ECO:0000313" key="3">
    <source>
        <dbReference type="EMBL" id="VDM26949.1"/>
    </source>
</evidence>